<dbReference type="EMBL" id="JBHSMG010000002">
    <property type="protein sequence ID" value="MFC5502239.1"/>
    <property type="molecule type" value="Genomic_DNA"/>
</dbReference>
<reference evidence="4" key="1">
    <citation type="journal article" date="2019" name="Int. J. Syst. Evol. Microbiol.">
        <title>The Global Catalogue of Microorganisms (GCM) 10K type strain sequencing project: providing services to taxonomists for standard genome sequencing and annotation.</title>
        <authorList>
            <consortium name="The Broad Institute Genomics Platform"/>
            <consortium name="The Broad Institute Genome Sequencing Center for Infectious Disease"/>
            <person name="Wu L."/>
            <person name="Ma J."/>
        </authorList>
    </citation>
    <scope>NUCLEOTIDE SEQUENCE [LARGE SCALE GENOMIC DNA]</scope>
    <source>
        <strain evidence="4">CGMCC 4.6997</strain>
    </source>
</reference>
<keyword evidence="2" id="KW-0472">Membrane</keyword>
<proteinExistence type="predicted"/>
<evidence type="ECO:0008006" key="5">
    <source>
        <dbReference type="Google" id="ProtNLM"/>
    </source>
</evidence>
<accession>A0ABW0NTM8</accession>
<feature type="compositionally biased region" description="Basic and acidic residues" evidence="1">
    <location>
        <begin position="77"/>
        <end position="88"/>
    </location>
</feature>
<name>A0ABW0NTM8_9MICO</name>
<sequence>MNDKQATPNRRDRTRPVELIVLAAVFGVFSGLVVGLATREWILAAIFFGVVFIVSLVVLAMLVLAASPAPPEDEQHDPDAGPEARRGH</sequence>
<organism evidence="3 4">
    <name type="scientific">Lysinimonas soli</name>
    <dbReference type="NCBI Taxonomy" id="1074233"/>
    <lineage>
        <taxon>Bacteria</taxon>
        <taxon>Bacillati</taxon>
        <taxon>Actinomycetota</taxon>
        <taxon>Actinomycetes</taxon>
        <taxon>Micrococcales</taxon>
        <taxon>Microbacteriaceae</taxon>
        <taxon>Lysinimonas</taxon>
    </lineage>
</organism>
<keyword evidence="4" id="KW-1185">Reference proteome</keyword>
<evidence type="ECO:0000313" key="3">
    <source>
        <dbReference type="EMBL" id="MFC5502239.1"/>
    </source>
</evidence>
<protein>
    <recommendedName>
        <fullName evidence="5">ABC transporter ATP-binding protein</fullName>
    </recommendedName>
</protein>
<feature type="region of interest" description="Disordered" evidence="1">
    <location>
        <begin position="69"/>
        <end position="88"/>
    </location>
</feature>
<dbReference type="RefSeq" id="WP_386739939.1">
    <property type="nucleotide sequence ID" value="NZ_JBHSMG010000002.1"/>
</dbReference>
<feature type="transmembrane region" description="Helical" evidence="2">
    <location>
        <begin position="43"/>
        <end position="66"/>
    </location>
</feature>
<evidence type="ECO:0000313" key="4">
    <source>
        <dbReference type="Proteomes" id="UP001596039"/>
    </source>
</evidence>
<keyword evidence="2" id="KW-0812">Transmembrane</keyword>
<gene>
    <name evidence="3" type="ORF">ACFPJ4_08305</name>
</gene>
<evidence type="ECO:0000256" key="1">
    <source>
        <dbReference type="SAM" id="MobiDB-lite"/>
    </source>
</evidence>
<dbReference type="Proteomes" id="UP001596039">
    <property type="component" value="Unassembled WGS sequence"/>
</dbReference>
<feature type="transmembrane region" description="Helical" evidence="2">
    <location>
        <begin position="19"/>
        <end position="37"/>
    </location>
</feature>
<evidence type="ECO:0000256" key="2">
    <source>
        <dbReference type="SAM" id="Phobius"/>
    </source>
</evidence>
<keyword evidence="2" id="KW-1133">Transmembrane helix</keyword>
<comment type="caution">
    <text evidence="3">The sequence shown here is derived from an EMBL/GenBank/DDBJ whole genome shotgun (WGS) entry which is preliminary data.</text>
</comment>